<proteinExistence type="inferred from homology"/>
<evidence type="ECO:0000259" key="4">
    <source>
        <dbReference type="Pfam" id="PF03816"/>
    </source>
</evidence>
<comment type="caution">
    <text evidence="6">The sequence shown here is derived from an EMBL/GenBank/DDBJ whole genome shotgun (WGS) entry which is preliminary data.</text>
</comment>
<sequence length="526" mass="55302">MRDPEDEDSGVRVGRDAYGGVRVPPRRRRPVRSARARRRNLVASGALSLLVLAGSGAAWALTDLTTSRIRPVDAGVTETRATGAMNILLVGVDRRDDLNRQQQNRLKLGRESGQRTDTMMVIHLSEDHRRVTVVSLPRDTWTTIPGKGEHKINAAYQLGGPKLAVRTVQDATGLPIHHYVEVNVLGFINVVDALGGVSVCTPVAIDDPKTALTLQPGTYELDGAKALAYARTRATARSDLDRIDRQQQVVSALLDRALSGDTLTDPAKLARFLDSALSTIRVDDALRGDLLGLADQLKDVSTDDVAFATVPIADPDHKTPTGESAVLWDKDAARALFRRIAADEPLTAPTGPAGSAGATPPATPRPASTATATTASTGAPAASPSSSPASSAAPLTVPPERISVKVLNGTLITGLGARTRDDLVAAGFLVPEAAGNTQRRDYEAPVVRYGPGREDSARTVAAAVPGAELRRVDDLGDRIELIVGRKYSGAKKVAVPEPAGPATPAATPAPSASPTARTATQNICKN</sequence>
<feature type="region of interest" description="Disordered" evidence="2">
    <location>
        <begin position="493"/>
        <end position="526"/>
    </location>
</feature>
<dbReference type="Gene3D" id="3.30.70.2390">
    <property type="match status" value="1"/>
</dbReference>
<evidence type="ECO:0000313" key="7">
    <source>
        <dbReference type="Proteomes" id="UP001500320"/>
    </source>
</evidence>
<accession>A0ABP6MJQ1</accession>
<keyword evidence="3" id="KW-0472">Membrane</keyword>
<feature type="transmembrane region" description="Helical" evidence="3">
    <location>
        <begin position="41"/>
        <end position="61"/>
    </location>
</feature>
<feature type="compositionally biased region" description="Low complexity" evidence="2">
    <location>
        <begin position="347"/>
        <end position="394"/>
    </location>
</feature>
<reference evidence="7" key="1">
    <citation type="journal article" date="2019" name="Int. J. Syst. Evol. Microbiol.">
        <title>The Global Catalogue of Microorganisms (GCM) 10K type strain sequencing project: providing services to taxonomists for standard genome sequencing and annotation.</title>
        <authorList>
            <consortium name="The Broad Institute Genomics Platform"/>
            <consortium name="The Broad Institute Genome Sequencing Center for Infectious Disease"/>
            <person name="Wu L."/>
            <person name="Ma J."/>
        </authorList>
    </citation>
    <scope>NUCLEOTIDE SEQUENCE [LARGE SCALE GENOMIC DNA]</scope>
    <source>
        <strain evidence="7">JCM 9373</strain>
    </source>
</reference>
<feature type="compositionally biased region" description="Basic and acidic residues" evidence="2">
    <location>
        <begin position="1"/>
        <end position="15"/>
    </location>
</feature>
<evidence type="ECO:0000256" key="2">
    <source>
        <dbReference type="SAM" id="MobiDB-lite"/>
    </source>
</evidence>
<keyword evidence="3" id="KW-1133">Transmembrane helix</keyword>
<feature type="region of interest" description="Disordered" evidence="2">
    <location>
        <begin position="343"/>
        <end position="395"/>
    </location>
</feature>
<evidence type="ECO:0000256" key="1">
    <source>
        <dbReference type="ARBA" id="ARBA00006068"/>
    </source>
</evidence>
<organism evidence="6 7">
    <name type="scientific">Planomonospora alba</name>
    <dbReference type="NCBI Taxonomy" id="161354"/>
    <lineage>
        <taxon>Bacteria</taxon>
        <taxon>Bacillati</taxon>
        <taxon>Actinomycetota</taxon>
        <taxon>Actinomycetes</taxon>
        <taxon>Streptosporangiales</taxon>
        <taxon>Streptosporangiaceae</taxon>
        <taxon>Planomonospora</taxon>
    </lineage>
</organism>
<feature type="domain" description="Cell envelope-related transcriptional attenuator" evidence="4">
    <location>
        <begin position="115"/>
        <end position="257"/>
    </location>
</feature>
<dbReference type="InterPro" id="IPR027381">
    <property type="entry name" value="LytR/CpsA/Psr_C"/>
</dbReference>
<feature type="compositionally biased region" description="Low complexity" evidence="2">
    <location>
        <begin position="495"/>
        <end position="520"/>
    </location>
</feature>
<dbReference type="Proteomes" id="UP001500320">
    <property type="component" value="Unassembled WGS sequence"/>
</dbReference>
<feature type="compositionally biased region" description="Basic residues" evidence="2">
    <location>
        <begin position="24"/>
        <end position="35"/>
    </location>
</feature>
<gene>
    <name evidence="6" type="ORF">GCM10010466_04900</name>
</gene>
<comment type="similarity">
    <text evidence="1">Belongs to the LytR/CpsA/Psr (LCP) family.</text>
</comment>
<dbReference type="Gene3D" id="3.40.630.190">
    <property type="entry name" value="LCP protein"/>
    <property type="match status" value="1"/>
</dbReference>
<dbReference type="PANTHER" id="PTHR33392">
    <property type="entry name" value="POLYISOPRENYL-TEICHOIC ACID--PEPTIDOGLYCAN TEICHOIC ACID TRANSFERASE TAGU"/>
    <property type="match status" value="1"/>
</dbReference>
<keyword evidence="3" id="KW-0812">Transmembrane</keyword>
<protein>
    <submittedName>
        <fullName evidence="6">LCP family protein</fullName>
    </submittedName>
</protein>
<dbReference type="PANTHER" id="PTHR33392:SF6">
    <property type="entry name" value="POLYISOPRENYL-TEICHOIC ACID--PEPTIDOGLYCAN TEICHOIC ACID TRANSFERASE TAGU"/>
    <property type="match status" value="1"/>
</dbReference>
<dbReference type="EMBL" id="BAAAUT010000003">
    <property type="protein sequence ID" value="GAA3116912.1"/>
    <property type="molecule type" value="Genomic_DNA"/>
</dbReference>
<evidence type="ECO:0000313" key="6">
    <source>
        <dbReference type="EMBL" id="GAA3116912.1"/>
    </source>
</evidence>
<dbReference type="Pfam" id="PF03816">
    <property type="entry name" value="LytR_cpsA_psr"/>
    <property type="match status" value="1"/>
</dbReference>
<keyword evidence="7" id="KW-1185">Reference proteome</keyword>
<dbReference type="InterPro" id="IPR004474">
    <property type="entry name" value="LytR_CpsA_psr"/>
</dbReference>
<dbReference type="NCBIfam" id="TIGR00350">
    <property type="entry name" value="lytR_cpsA_psr"/>
    <property type="match status" value="1"/>
</dbReference>
<dbReference type="Pfam" id="PF13399">
    <property type="entry name" value="LytR_C"/>
    <property type="match status" value="1"/>
</dbReference>
<evidence type="ECO:0000256" key="3">
    <source>
        <dbReference type="SAM" id="Phobius"/>
    </source>
</evidence>
<feature type="domain" description="LytR/CpsA/Psr regulator C-terminal" evidence="5">
    <location>
        <begin position="402"/>
        <end position="487"/>
    </location>
</feature>
<dbReference type="InterPro" id="IPR050922">
    <property type="entry name" value="LytR/CpsA/Psr_CW_biosynth"/>
</dbReference>
<evidence type="ECO:0000259" key="5">
    <source>
        <dbReference type="Pfam" id="PF13399"/>
    </source>
</evidence>
<dbReference type="RefSeq" id="WP_344855392.1">
    <property type="nucleotide sequence ID" value="NZ_BAAAUT010000003.1"/>
</dbReference>
<name>A0ABP6MJQ1_9ACTN</name>
<feature type="region of interest" description="Disordered" evidence="2">
    <location>
        <begin position="1"/>
        <end position="35"/>
    </location>
</feature>